<feature type="compositionally biased region" description="Low complexity" evidence="6">
    <location>
        <begin position="388"/>
        <end position="399"/>
    </location>
</feature>
<dbReference type="EMBL" id="KV417344">
    <property type="protein sequence ID" value="KZO90359.1"/>
    <property type="molecule type" value="Genomic_DNA"/>
</dbReference>
<feature type="compositionally biased region" description="Basic and acidic residues" evidence="6">
    <location>
        <begin position="87"/>
        <end position="98"/>
    </location>
</feature>
<feature type="coiled-coil region" evidence="5">
    <location>
        <begin position="568"/>
        <end position="595"/>
    </location>
</feature>
<evidence type="ECO:0000256" key="3">
    <source>
        <dbReference type="ARBA" id="ARBA00022490"/>
    </source>
</evidence>
<dbReference type="Pfam" id="PF06886">
    <property type="entry name" value="TPX2"/>
    <property type="match status" value="1"/>
</dbReference>
<name>A0A167GAP6_CALVF</name>
<reference evidence="8 9" key="1">
    <citation type="journal article" date="2016" name="Mol. Biol. Evol.">
        <title>Comparative Genomics of Early-Diverging Mushroom-Forming Fungi Provides Insights into the Origins of Lignocellulose Decay Capabilities.</title>
        <authorList>
            <person name="Nagy L.G."/>
            <person name="Riley R."/>
            <person name="Tritt A."/>
            <person name="Adam C."/>
            <person name="Daum C."/>
            <person name="Floudas D."/>
            <person name="Sun H."/>
            <person name="Yadav J.S."/>
            <person name="Pangilinan J."/>
            <person name="Larsson K.H."/>
            <person name="Matsuura K."/>
            <person name="Barry K."/>
            <person name="Labutti K."/>
            <person name="Kuo R."/>
            <person name="Ohm R.A."/>
            <person name="Bhattacharya S.S."/>
            <person name="Shirouzu T."/>
            <person name="Yoshinaga Y."/>
            <person name="Martin F.M."/>
            <person name="Grigoriev I.V."/>
            <person name="Hibbett D.S."/>
        </authorList>
    </citation>
    <scope>NUCLEOTIDE SEQUENCE [LARGE SCALE GENOMIC DNA]</scope>
    <source>
        <strain evidence="8 9">TUFC12733</strain>
    </source>
</reference>
<evidence type="ECO:0000313" key="9">
    <source>
        <dbReference type="Proteomes" id="UP000076738"/>
    </source>
</evidence>
<keyword evidence="4" id="KW-0206">Cytoskeleton</keyword>
<dbReference type="STRING" id="1330018.A0A167GAP6"/>
<proteinExistence type="inferred from homology"/>
<organism evidence="8 9">
    <name type="scientific">Calocera viscosa (strain TUFC12733)</name>
    <dbReference type="NCBI Taxonomy" id="1330018"/>
    <lineage>
        <taxon>Eukaryota</taxon>
        <taxon>Fungi</taxon>
        <taxon>Dikarya</taxon>
        <taxon>Basidiomycota</taxon>
        <taxon>Agaricomycotina</taxon>
        <taxon>Dacrymycetes</taxon>
        <taxon>Dacrymycetales</taxon>
        <taxon>Dacrymycetaceae</taxon>
        <taxon>Calocera</taxon>
    </lineage>
</organism>
<feature type="compositionally biased region" description="Polar residues" evidence="6">
    <location>
        <begin position="267"/>
        <end position="278"/>
    </location>
</feature>
<feature type="compositionally biased region" description="Basic and acidic residues" evidence="6">
    <location>
        <begin position="355"/>
        <end position="364"/>
    </location>
</feature>
<keyword evidence="9" id="KW-1185">Reference proteome</keyword>
<feature type="region of interest" description="Disordered" evidence="6">
    <location>
        <begin position="626"/>
        <end position="646"/>
    </location>
</feature>
<feature type="compositionally biased region" description="Polar residues" evidence="6">
    <location>
        <begin position="22"/>
        <end position="33"/>
    </location>
</feature>
<sequence>MPTSSPLSLPSQYLPTPTPSSGHPSNGNDTPDSSFLLPKLGDASMLKDVKMQWDDEGSVVVPPFPPPRKATMVHERARKRAVSPKKRMGEMESVQEREEVLRPVPAAVGFVRRELIRPPVEPVVEDIEMVEEVPFIDTTRKKRQSRRRREELPDLPPVLAPQALQTAHSVKEPVHTPPPEAPHIVEVKPERSKEKKERKEKKEKKVHIRTPIEEREAQDVNPYAGMDSKTTTKPSGGEARPKSSSKAKTALPSARPSSPGKARAAARSTSPSKTQAISTAIAPSKKASLPSPPTVPAPAPPAYPSPPANLPADETCPLPPPTPSALRQQQHQHPAPPAQATGESSDDASFGGLMEKLKFYREKIGVGQPSSDPLSSSASETTPPPVPAVQAPPSAQATMEHPAVLPVTLPAAAPPKPTPADTLPQPAMSLLAKLEAAARQTVRSVLPPPSPVRRPPRPAEYVPPEPAAPAAQPAPPAAAALQPATSANARKRAIVNDENMRPVKRPRQTTVLTQKENARAAGGSKRSNRKSPVKPQMRSAARPVLTATVAQAEPENTRVKVVAKRKEDVEKKQQLEQASEKIRVLEEKKQVLVESIQAKHRIPSTSFEPVLPPVVLQKHKQAFASTRAAWESRSKPRQSNYHPPPNWAALHAQEEIRKSRVASTLEHKPIVPQPFAMATEARAKEREEFERLIREKEELLEELKEQRRLEQEQKEREETEKLRKELDEKARENVHLPPDWMRKRAVKLKQ</sequence>
<feature type="region of interest" description="Disordered" evidence="6">
    <location>
        <begin position="704"/>
        <end position="750"/>
    </location>
</feature>
<evidence type="ECO:0000256" key="1">
    <source>
        <dbReference type="ARBA" id="ARBA00004245"/>
    </source>
</evidence>
<comment type="subcellular location">
    <subcellularLocation>
        <location evidence="1">Cytoplasm</location>
        <location evidence="1">Cytoskeleton</location>
    </subcellularLocation>
</comment>
<feature type="region of interest" description="Disordered" evidence="6">
    <location>
        <begin position="659"/>
        <end position="682"/>
    </location>
</feature>
<evidence type="ECO:0000256" key="6">
    <source>
        <dbReference type="SAM" id="MobiDB-lite"/>
    </source>
</evidence>
<protein>
    <recommendedName>
        <fullName evidence="7">TPX2 C-terminal domain-containing protein</fullName>
    </recommendedName>
</protein>
<keyword evidence="3" id="KW-0963">Cytoplasm</keyword>
<dbReference type="AlphaFoldDB" id="A0A167GAP6"/>
<dbReference type="OrthoDB" id="10674021at2759"/>
<feature type="domain" description="TPX2 C-terminal" evidence="7">
    <location>
        <begin position="675"/>
        <end position="732"/>
    </location>
</feature>
<keyword evidence="5" id="KW-0175">Coiled coil</keyword>
<feature type="compositionally biased region" description="Basic and acidic residues" evidence="6">
    <location>
        <begin position="704"/>
        <end position="734"/>
    </location>
</feature>
<feature type="region of interest" description="Disordered" evidence="6">
    <location>
        <begin position="60"/>
        <end position="98"/>
    </location>
</feature>
<dbReference type="Proteomes" id="UP000076738">
    <property type="component" value="Unassembled WGS sequence"/>
</dbReference>
<evidence type="ECO:0000256" key="4">
    <source>
        <dbReference type="ARBA" id="ARBA00023212"/>
    </source>
</evidence>
<comment type="similarity">
    <text evidence="2">Belongs to the TPX2 family.</text>
</comment>
<evidence type="ECO:0000313" key="8">
    <source>
        <dbReference type="EMBL" id="KZO90359.1"/>
    </source>
</evidence>
<dbReference type="GO" id="GO:0005856">
    <property type="term" value="C:cytoskeleton"/>
    <property type="evidence" value="ECO:0007669"/>
    <property type="project" value="UniProtKB-SubCell"/>
</dbReference>
<gene>
    <name evidence="8" type="ORF">CALVIDRAFT_542767</name>
</gene>
<feature type="region of interest" description="Disordered" evidence="6">
    <location>
        <begin position="441"/>
        <end position="544"/>
    </location>
</feature>
<feature type="compositionally biased region" description="Basic residues" evidence="6">
    <location>
        <begin position="198"/>
        <end position="208"/>
    </location>
</feature>
<evidence type="ECO:0000259" key="7">
    <source>
        <dbReference type="Pfam" id="PF06886"/>
    </source>
</evidence>
<evidence type="ECO:0000256" key="2">
    <source>
        <dbReference type="ARBA" id="ARBA00005885"/>
    </source>
</evidence>
<feature type="compositionally biased region" description="Pro residues" evidence="6">
    <location>
        <begin position="461"/>
        <end position="476"/>
    </location>
</feature>
<feature type="compositionally biased region" description="Pro residues" evidence="6">
    <location>
        <begin position="290"/>
        <end position="309"/>
    </location>
</feature>
<feature type="compositionally biased region" description="Basic and acidic residues" evidence="6">
    <location>
        <begin position="183"/>
        <end position="197"/>
    </location>
</feature>
<accession>A0A167GAP6</accession>
<feature type="compositionally biased region" description="Basic residues" evidence="6">
    <location>
        <begin position="76"/>
        <end position="86"/>
    </location>
</feature>
<dbReference type="InterPro" id="IPR027329">
    <property type="entry name" value="TPX2_C"/>
</dbReference>
<feature type="compositionally biased region" description="Low complexity" evidence="6">
    <location>
        <begin position="370"/>
        <end position="379"/>
    </location>
</feature>
<feature type="compositionally biased region" description="Low complexity" evidence="6">
    <location>
        <begin position="1"/>
        <end position="21"/>
    </location>
</feature>
<evidence type="ECO:0000256" key="5">
    <source>
        <dbReference type="SAM" id="Coils"/>
    </source>
</evidence>
<feature type="region of interest" description="Disordered" evidence="6">
    <location>
        <begin position="135"/>
        <end position="399"/>
    </location>
</feature>
<feature type="region of interest" description="Disordered" evidence="6">
    <location>
        <begin position="1"/>
        <end position="39"/>
    </location>
</feature>